<dbReference type="EMBL" id="FN649760">
    <property type="protein sequence ID" value="CBN78265.1"/>
    <property type="molecule type" value="Genomic_DNA"/>
</dbReference>
<reference evidence="2 3" key="1">
    <citation type="journal article" date="2010" name="Nature">
        <title>The Ectocarpus genome and the independent evolution of multicellularity in brown algae.</title>
        <authorList>
            <person name="Cock J.M."/>
            <person name="Sterck L."/>
            <person name="Rouze P."/>
            <person name="Scornet D."/>
            <person name="Allen A.E."/>
            <person name="Amoutzias G."/>
            <person name="Anthouard V."/>
            <person name="Artiguenave F."/>
            <person name="Aury J.M."/>
            <person name="Badger J.H."/>
            <person name="Beszteri B."/>
            <person name="Billiau K."/>
            <person name="Bonnet E."/>
            <person name="Bothwell J.H."/>
            <person name="Bowler C."/>
            <person name="Boyen C."/>
            <person name="Brownlee C."/>
            <person name="Carrano C.J."/>
            <person name="Charrier B."/>
            <person name="Cho G.Y."/>
            <person name="Coelho S.M."/>
            <person name="Collen J."/>
            <person name="Corre E."/>
            <person name="Da Silva C."/>
            <person name="Delage L."/>
            <person name="Delaroque N."/>
            <person name="Dittami S.M."/>
            <person name="Doulbeau S."/>
            <person name="Elias M."/>
            <person name="Farnham G."/>
            <person name="Gachon C.M."/>
            <person name="Gschloessl B."/>
            <person name="Heesch S."/>
            <person name="Jabbari K."/>
            <person name="Jubin C."/>
            <person name="Kawai H."/>
            <person name="Kimura K."/>
            <person name="Kloareg B."/>
            <person name="Kupper F.C."/>
            <person name="Lang D."/>
            <person name="Le Bail A."/>
            <person name="Leblanc C."/>
            <person name="Lerouge P."/>
            <person name="Lohr M."/>
            <person name="Lopez P.J."/>
            <person name="Martens C."/>
            <person name="Maumus F."/>
            <person name="Michel G."/>
            <person name="Miranda-Saavedra D."/>
            <person name="Morales J."/>
            <person name="Moreau H."/>
            <person name="Motomura T."/>
            <person name="Nagasato C."/>
            <person name="Napoli C.A."/>
            <person name="Nelson D.R."/>
            <person name="Nyvall-Collen P."/>
            <person name="Peters A.F."/>
            <person name="Pommier C."/>
            <person name="Potin P."/>
            <person name="Poulain J."/>
            <person name="Quesneville H."/>
            <person name="Read B."/>
            <person name="Rensing S.A."/>
            <person name="Ritter A."/>
            <person name="Rousvoal S."/>
            <person name="Samanta M."/>
            <person name="Samson G."/>
            <person name="Schroeder D.C."/>
            <person name="Segurens B."/>
            <person name="Strittmatter M."/>
            <person name="Tonon T."/>
            <person name="Tregear J.W."/>
            <person name="Valentin K."/>
            <person name="von Dassow P."/>
            <person name="Yamagishi T."/>
            <person name="Van de Peer Y."/>
            <person name="Wincker P."/>
        </authorList>
    </citation>
    <scope>NUCLEOTIDE SEQUENCE [LARGE SCALE GENOMIC DNA]</scope>
    <source>
        <strain evidence="3">Ec32 / CCAP1310/4</strain>
    </source>
</reference>
<organism evidence="2 3">
    <name type="scientific">Ectocarpus siliculosus</name>
    <name type="common">Brown alga</name>
    <name type="synonym">Conferva siliculosa</name>
    <dbReference type="NCBI Taxonomy" id="2880"/>
    <lineage>
        <taxon>Eukaryota</taxon>
        <taxon>Sar</taxon>
        <taxon>Stramenopiles</taxon>
        <taxon>Ochrophyta</taxon>
        <taxon>PX clade</taxon>
        <taxon>Phaeophyceae</taxon>
        <taxon>Ectocarpales</taxon>
        <taxon>Ectocarpaceae</taxon>
        <taxon>Ectocarpus</taxon>
    </lineage>
</organism>
<name>D8LNQ5_ECTSI</name>
<gene>
    <name evidence="2" type="ORF">Esi_0005_0132</name>
</gene>
<dbReference type="OrthoDB" id="10378064at2759"/>
<protein>
    <submittedName>
        <fullName evidence="2">Uncharacterized protein</fullName>
    </submittedName>
</protein>
<evidence type="ECO:0000313" key="3">
    <source>
        <dbReference type="Proteomes" id="UP000002630"/>
    </source>
</evidence>
<dbReference type="Proteomes" id="UP000002630">
    <property type="component" value="Unassembled WGS sequence"/>
</dbReference>
<feature type="region of interest" description="Disordered" evidence="1">
    <location>
        <begin position="1"/>
        <end position="28"/>
    </location>
</feature>
<accession>D8LNQ5</accession>
<proteinExistence type="predicted"/>
<dbReference type="AlphaFoldDB" id="D8LNQ5"/>
<dbReference type="InParanoid" id="D8LNQ5"/>
<keyword evidence="3" id="KW-1185">Reference proteome</keyword>
<evidence type="ECO:0000256" key="1">
    <source>
        <dbReference type="SAM" id="MobiDB-lite"/>
    </source>
</evidence>
<evidence type="ECO:0000313" key="2">
    <source>
        <dbReference type="EMBL" id="CBN78265.1"/>
    </source>
</evidence>
<sequence>MPKDRGQLLPRHQHLFSLDGEGSQDEELDDELATLVADEPPRAAKQSPLATALLKTALENPGGVRSLLREQAETAAQGCGCQTPLAQWKKGDPGGVTTCGRQQAHIIAGVSIQHVLDRQKARDSEGDNVPYVLARTVRSNLQYLAAQEIGATGQGNQCRRGMFCSRYGHVLRQGEGGHSS</sequence>